<dbReference type="PANTHER" id="PTHR45947">
    <property type="entry name" value="SULFOQUINOVOSYL TRANSFERASE SQD2"/>
    <property type="match status" value="1"/>
</dbReference>
<protein>
    <submittedName>
        <fullName evidence="5">Glycosyltransferase</fullName>
        <ecNumber evidence="5">2.4.-.-</ecNumber>
    </submittedName>
</protein>
<dbReference type="EMBL" id="JBHLZU010000002">
    <property type="protein sequence ID" value="MFB9903044.1"/>
    <property type="molecule type" value="Genomic_DNA"/>
</dbReference>
<dbReference type="InterPro" id="IPR028098">
    <property type="entry name" value="Glyco_trans_4-like_N"/>
</dbReference>
<comment type="caution">
    <text evidence="5">The sequence shown here is derived from an EMBL/GenBank/DDBJ whole genome shotgun (WGS) entry which is preliminary data.</text>
</comment>
<accession>A0ABV5ZTQ3</accession>
<dbReference type="PANTHER" id="PTHR45947:SF3">
    <property type="entry name" value="SULFOQUINOVOSYL TRANSFERASE SQD2"/>
    <property type="match status" value="1"/>
</dbReference>
<dbReference type="Gene3D" id="3.40.50.2000">
    <property type="entry name" value="Glycogen Phosphorylase B"/>
    <property type="match status" value="2"/>
</dbReference>
<evidence type="ECO:0000259" key="4">
    <source>
        <dbReference type="Pfam" id="PF13439"/>
    </source>
</evidence>
<evidence type="ECO:0000313" key="6">
    <source>
        <dbReference type="Proteomes" id="UP001589693"/>
    </source>
</evidence>
<feature type="domain" description="Glycosyl transferase family 1" evidence="3">
    <location>
        <begin position="214"/>
        <end position="368"/>
    </location>
</feature>
<dbReference type="Pfam" id="PF00534">
    <property type="entry name" value="Glycos_transf_1"/>
    <property type="match status" value="1"/>
</dbReference>
<keyword evidence="2 5" id="KW-0808">Transferase</keyword>
<dbReference type="EC" id="2.4.-.-" evidence="5"/>
<keyword evidence="6" id="KW-1185">Reference proteome</keyword>
<organism evidence="5 6">
    <name type="scientific">Allokutzneria oryzae</name>
    <dbReference type="NCBI Taxonomy" id="1378989"/>
    <lineage>
        <taxon>Bacteria</taxon>
        <taxon>Bacillati</taxon>
        <taxon>Actinomycetota</taxon>
        <taxon>Actinomycetes</taxon>
        <taxon>Pseudonocardiales</taxon>
        <taxon>Pseudonocardiaceae</taxon>
        <taxon>Allokutzneria</taxon>
    </lineage>
</organism>
<feature type="domain" description="Glycosyltransferase subfamily 4-like N-terminal" evidence="4">
    <location>
        <begin position="20"/>
        <end position="200"/>
    </location>
</feature>
<reference evidence="5 6" key="1">
    <citation type="submission" date="2024-09" db="EMBL/GenBank/DDBJ databases">
        <authorList>
            <person name="Sun Q."/>
            <person name="Mori K."/>
        </authorList>
    </citation>
    <scope>NUCLEOTIDE SEQUENCE [LARGE SCALE GENOMIC DNA]</scope>
    <source>
        <strain evidence="5 6">TBRC 7907</strain>
    </source>
</reference>
<dbReference type="Proteomes" id="UP001589693">
    <property type="component" value="Unassembled WGS sequence"/>
</dbReference>
<evidence type="ECO:0000259" key="3">
    <source>
        <dbReference type="Pfam" id="PF00534"/>
    </source>
</evidence>
<name>A0ABV5ZTQ3_9PSEU</name>
<evidence type="ECO:0000313" key="5">
    <source>
        <dbReference type="EMBL" id="MFB9903044.1"/>
    </source>
</evidence>
<keyword evidence="1 5" id="KW-0328">Glycosyltransferase</keyword>
<dbReference type="RefSeq" id="WP_377850140.1">
    <property type="nucleotide sequence ID" value="NZ_JBHLZU010000002.1"/>
</dbReference>
<dbReference type="Pfam" id="PF13439">
    <property type="entry name" value="Glyco_transf_4"/>
    <property type="match status" value="1"/>
</dbReference>
<evidence type="ECO:0000256" key="1">
    <source>
        <dbReference type="ARBA" id="ARBA00022676"/>
    </source>
</evidence>
<dbReference type="GO" id="GO:0016757">
    <property type="term" value="F:glycosyltransferase activity"/>
    <property type="evidence" value="ECO:0007669"/>
    <property type="project" value="UniProtKB-KW"/>
</dbReference>
<dbReference type="SUPFAM" id="SSF53756">
    <property type="entry name" value="UDP-Glycosyltransferase/glycogen phosphorylase"/>
    <property type="match status" value="1"/>
</dbReference>
<proteinExistence type="predicted"/>
<dbReference type="InterPro" id="IPR001296">
    <property type="entry name" value="Glyco_trans_1"/>
</dbReference>
<gene>
    <name evidence="5" type="ORF">ACFFQA_03755</name>
</gene>
<sequence length="417" mass="45393">MTSNRPLRIVIGADTFPPDVNGAANFAHRLAVGLASAGHEVHVLCPAPAADAPMLAGVNAVDGITVHHLKSYRWPFHESFRFSVPWKAAAETEELLWQIRPDVVHVQAHFVVGRALSKTATALGIPLVATNHFMPENLFAHAKVPRWFRSTAAKFAWRDLAKVFGRAQVVTAPTPRAVELLHANKLGKEALAISCGIDIDKYRDRAAAVRPEGAAKTVLFVGRLDEEKRVDELLRAMAKLPETLTVRAEIVGGGSCQTQLEELARQLGVADRVSFLGRISDEELLDAYARCDLFCMPGIAELQSLVTMEAMAAGKPVIAADAMALPHLVRPGRNGWLFPPGNVLVLAARLAQTLGDEEMLERMGRASAEQITEHAITATLQRFESLYRQVIADGQGQLRLLPKLTPSEPHTALPRTA</sequence>
<dbReference type="InterPro" id="IPR050194">
    <property type="entry name" value="Glycosyltransferase_grp1"/>
</dbReference>
<evidence type="ECO:0000256" key="2">
    <source>
        <dbReference type="ARBA" id="ARBA00022679"/>
    </source>
</evidence>